<keyword evidence="1" id="KW-0732">Signal</keyword>
<sequence length="5946" mass="613753">MKAKLPQNNRLHGIYFRSGAGVLKARAGCSLMALLTGFLVLCVIPHVNAQTPGFNGHWKLNGNGNWSTAANWNNLDGGTDYPSGQDAFANLSTIDITANRTITLDVPVTLGELSIGDTTGNNSYTIQGGTLTFDSSGGVSTLTKTDGGNNDTISSAIVLNNELDIYNYDSSNSQGLLLTGVISGGTAGQVTLRFNDFSPTGVNGSLNFLYLSNGGNTFQGQLVVESGLLRYESNPRAAGAQGVGNETIATGGGGIDLRGLAFNYQSDDTEIFMIAGRGPNGLGALRNTTGTAFLSHLVVTDDAVLDSQGTMVLERRLNTAGNAGIASILDFGGKNLTKIGAGDFIVRGADVLNANGASLTINEGEMRFESRGLLNGTGASTGINLDGLTVNLAYNRNPYDNFDLANGSRTTNDLYGVNIYQTALQGNAVLDARFSVGSYWGASVGGTGSLAEQTKETLVFDGMTFNFNNGVFQREGNGEVGRTFDHIFTNVTINLVGGGIGPDDRGNGNLFDIGGGSASYNSTTGVFDNPGVEQFDGVFDNTSAGNAGTGFTVRGSREMRVTGNSVNFNGDILIKQPTGRWVSNSFDRSNGGQAASVIFNMSLAGADGSFSHANSITITRWGSLALLNNSASPLYASANNDDRINDFGFTNLRNGNLLLETDATVTNQENFGNVVADFGTNFLVLDTRAGGRFDGAFQSFTRNNGGVLKIYDANPAHTWGTGAGDDRIALVDATGLNTVGANAPGTTSQRIVVGLFGGVMPNLITPAFGSNTRPLSSTQGSYMYSGMGMNLMTYDNGYLRPLTAAEFDTSINPVSGTNWLVNRYIAPVTGVENYGDANNYAGRNVTADTAINSLTISFDAVASSQVIGTSTKDYIIIEQGKTLKINSGVININSFVQAANANMEGVIRGGFLDMNGQSTLINSNAGWNDTDRDSGNWYEFIVGNSSYIRSHIINTTDLVKTGRNTLYLDTWNTITGNIYLSDQGVLDVRHAGALGAGGAGREVLVGGNSALLLEYGTNITGINLRATNTYQGSTTLLRAEGATQSTWGGDIILDVADAAGSSEFQSYAVTARNNGTLSIYGNIYTANNQNFTDSDPYADPPVVTSNFGEAYTINLYGQYRDVATGNLGTDPANASITSIFRTGDSETRLDANHSLRFQMTGHDEGNVNVFQQWDATGRLDLNRGYFRILYDPNAAGNNGTGFLTDGADTLIQLNDYWTRLALGADGAGTNTYHTHLMLTRDGQVMNWSNQIYVYNNNRDGTISIGGENQSGTVYIGSSDGAASYSIYFENQGGDRDLRFLQTRGGTTVVNSRLFDNGTSVNSSATIIGPGTVIFNANTAGASTVERWNFMGGSAVWQGNAASGSLLGNDYFGIAAAQAIFGGGSLTYIGDTVASRTENLTGNFRILNGESGIHVISGAGFTATLNFGAAAASFSKSQGATLSFIETGAGTAAVTLQASGLTNTGLMSYATYGSALGVVTDFASNGASGAISAYAGYVSGAAESDFTAGNTVDVSSDVAFTGAAAPDNLRFNAPASLTLDGQSMTLGGGAILISSLNTGANTISGGTLTSGFDADLSGSGTSYDLMIHNYGTGTLTLGATITDNGGTQTNLVMGGTGTTILTAANTNTGEIYLNNGVLSISSESNLGAINGSVVKLVRVNNGGNGNSGLTSAYSANTNASIIFTTANAPITAAVGTFNSNTTVVTATSLISGGVGYTTGIWANLDDPNRTTENPAGVWAILNSGNLHFDGGTLAVTQDVTLDGARTLFLGANGGFLDVAAGKTLTINGYITSEYSQINSANGYTANQLGLVDDPASNGNPDIGDLTIRGGGTVVLTGAPDNIIRSNMMNTYGGLTWISEGTLKIAGAGTSATSALGTNRSWIDGTIVGANGTLEFATTSDPSIYEWITFGGTGYEGRGAVLTTGTGRVVRLNGQMQVDSPTLFNLASNTYGYVRLGEQGGALYGSGDILRTGANEFSFYVNAPDWTGRFLSGSGTSRVTGAGSLQGMLGMALDRNSFFLYSAGSTGIDEFRDRLNDNLVVTSNGYTRMRIENGAGVFSGQEKIGVVNVNSGVYGIEFALGGDVINGTIRLQGDYAAWHFTDIVRSQGSIVMVRNFDPGMDISSGVTDLTNRALVLVDNAPTLSGTGDGTNGNTAIIAGFFGGTRPALLNTTTGIAWDEDRTSRFLMTSVLSTDPITGAPVYYLRPLSDAPGSTDYKIISDAGTTTASAGPLDLTTAGISADQNVRFVGITDDAIGHGFTSRINSILTLDTVLETNSVTFATDATATNVNGAGNQVNLLMTQGGTLKINSGVLMFASMGTMDRLGAAFNADINLDINNYIIGGNLDFNGKEAIIYAGSEWAHYNTSDQLNAYRSTDGDNTTAIIRSSIYNTGGNGLTKTGASSVTLEAANYYTGDTTVTYGNLYARHDQALGQSTRLNITGGGNFILGYNSRITGVDVYVGQISGNNLVMYAEGDGAEWGGDIILDNVDSTGSAGGITRNFVARIEAASSNTVFHMNGNIYGGDTAVMSGAQATSRVFTTYTGASLSTLDFMGQIRDKANGAINLSAGDTLNDALRMEVAATTDTANVHLYQQYDAAGRISIVRGVLRYMGAGNFYTDAAALAQDPNSDLSGFQMGGRSLIDSNVGIGAADVSFFLHNSGTTFNLSSWNVGVDTSDPDNSLGNSNYGFGNTTGNTSLGGENISGTITFGTGTGSIRFTQADTLYDRNLNLYAARGGTVDMRVNFLDGGDLVNSSITKVGAGTVRLLGSSAGDSTVEALKMLGGTLMLTGYEVNAGRRVGNGAALTLSGGYLIVDATLGVAQEDFSNLTLNSGGSRLAVIGSATVNINSGITLNPASGVTMAFIESSGGVINISAPGLTTTDGARFGYWAVYGNALGQVTDWAAREGTSGVKAFTAYDVNDFTSGKNTEVTVSNTFSGPAVTNSVKFATNAYLDLGGSSLTVENGGILVSSSVGGAVDIFNGTLTRNGAGDILLYNYGAAITTISAAITNSGGGMVNLVTSGTGTTVLNATNTYTGDTYINGGTLQISSESALGSISGSVVRLVREYNGTNTGVNQSNASLYFLGGGSGSGAAGKYSSNSGQNVTSTTLTSGGSGYTSGIYVSTNAAGTNNAGIWAILDSGNLHIDGGTLATTDDINLNGARTVFIGASGATFNVAAGTALTVNGYIVSDVTDLPAGDAPIDLTRPLIGGLAVEGGGTLVLSGAPDNTLRENMYNGYNSLTLINNGTIKINGLASSASNALGTYSGWADSTYIGPNGTLLMNVTNADVGLYEWLTLDGQGYQGGGTFQTVTGNTGTTRAYYLRGQIHVLSDAVFNLRNGSNIYLNNGGGETYGSANIIKIGQGDFRFYSNESNFTGSFINASGSARVYDAGRIMSMASMVLERNSFFGLNNDSTSADETRSRLGDDMPVYTNGYVRMRFEGPAGVFSGIEKVGTANVLGGQLGIEFDMGATLAGGAPVLKGEYLGWHFTEIVRNPGTSVHLRLLDPGTSFADKNFNPAVPSNSNGNIAAVQVDVLPTLIGSGDGTNGNAAVAVGFFGGVRPNWYNVAGTGSLFNEDYIANRLVTVDTNSAGDHFLRPLLDSEYKVVGSPDDAQTTSIRLEDQGISADQNLKIVGVTSDSLGGSEFTSRQNSLLTLGSVAADCSLPSGINMIINSLTFASESFGAGTNGNGNWTALIIADGATLRINSGMIQMYNTGVQNMQGAAYNSGLNMDIRSSLNGGYTDFNGMDAQFNIGSLWVHYNTTDAINAYKATDFDNNYFSMNSSIINATGLVKSGGSSLFLNAVNYYTGLTTVSYGNLYARHDRALGASPQLQITGYGNFVLGLGSRISGVNLYIGAISGVNNALQIENNSVWAGDIIIDNVDSGGATAYARSFLPRIFSNTTGLASIDGNIYGGSTAIGSGARTDSRIFSTYTGALGLLYLNGVVQDNAAGAFTGPIDIYSQSQVLRMEVTANNDESAVQIGQQYNAAGRININRGTLYYSGNGDFYTAAAAATVNSAPLNPMIGLQMGGRSLTSDNGRGAANLAFFLLNAGSNFNLSSWQVGVDTNDPYNLAGNYVYGEGNTTGNTTLGGVNTTGTVTFGTGEGSVIFTQANAAYTRDLGLFAAKGGTVDLKVNFVDSGNLVTSSITKQGGGRVNLLGSTAGDSTVEGVNVMGGILALAGYDMNLNRRVGNGALLTLAGGTLVMDGTGASFTENFGSLKLNQGGNGIAAAGDGVANFGTISIAGTSINRAAASTIHFQSIAGGIINFSNAAMKGKARIGSFATYGANAAASGYATDWAATDAAGNVIAYTGYSTDSFGAGLQTDVLTAGLTAAATNSIRFNDAAGTITGGNLILNDGGLLFTSNYTTGTPIAAGVGVTTGGSGIDLLIHNYASGVVHFDGSITGAQNVVFTGTGEIAFTLPSSVSSIVVSSTMTTTTTTSAPITNPYTVKVSSTAGLSVGMDVSGMNIPAGTKIRSIVDGTTITLTRLVTGSGTFDLTYSSTTYTPANTYTGATHITGSAVVSFNNVGAFGATSGFFLNGGTLNYSEIGATSAAITQNITLGGNNGILSVSDAGSVLVIRGAVNQISSEASNIIAAYGTNNPNAGGLQIVGSGTVQFGDRSGFTNSTTEDLLGLVNNYTGLTILGDGVNALRVDIQGKGNNNAQYAPFGTTQSWADGTIIKNNVTVEFSMVRDANRTGQLRFREWFQIGEKAGDQILFDGSTQRQPTFDGILNIIGDLTFQTQGNRYGDAGSTGNSEFLINPNEGGIMGTGNIIKLGDGNLRFYTPMHEWTGDLDIQDGFVGLQMNSGAIFNPNGKIYFGDPTSGQTSAIQMRIENRYYGNNNIGIDAPNMDLTVNRDIVVRDNIRQLVSIAAGYLPTSGTIHFTNQINVGSGSSSYVRFYYEDGTNTPTSPYRTQLDPDLVGHVQETVFDISGSIIGSNRVVIDANNYGVYPAGAPIGDGALFILLLNGDNSGYSGIFSIGNDSSGTHTPGRDSILRIGSSTALGTAGQIDFRNGGTFQIGGNSMTFTQNFLFYGGAGMVTTAGIENASGTAAAITFDSGTQTGTNFQDIGVGLRDGVAPGLFGGGASALSVVKIGAGGTVFGASTGGGDVIDSFSSYTGTTQILEGTLFAGTNNSFSPYSRFIVSSGATLSPYWDYAGTGFLVTIGSLSGVDGSVTNIDQSTLNIGWDNTTDADFAGAIIGYGNLNKVGSGAQTLSGVNTFSGNVGVIQGTLIGTNNTAFGDAYNAINLGGLPIIGGTPLLDAKVELLLAGNATDVVNPVSMNYFSGNDEGITVIGTRETSGSYGFGLGGTVSLYQDQRTDDSYNLIPNSGTNVFFEARGASVFKFGDRVQNGGSDPVTNLVKIGTGTVELRASNSYGRIGSAGAAINGGTVIRHGTISIFDGYALSSTVVEMGDTRHELAGAYLATTSSLITRTSGSYDAAGNGAGGPGKGAFLNVNATVDGVAITAADIGKRILVKDESAHPEYNGVYQVVSVDASCGQMNLVRVSDFDEAGEMLYGSSIAVSHGTTQAGLQFFQASTDVASVNTARTDPVHWLQDVPNADVSLVAANGGMTIYNDIDINDTNGSGKTTLGGTFTSDTTYFYGNVTLQHSSLPGVDNVRELILLSSSNDDTLVTGEKGVVFSGVISEAQSGDTLSVNKQGSGTVTFTNDNTYTGKTTVSEGTLALAGGGAVSGTRWIEVNNGGTFDFSASTAGDFTFDGTFNGSGTVETGSGDLIIGTSGGAGVLRPGMSSDPFSIGTAGDGIGALTVNGNVVLTGSATGVDRLVLQMGGSNGADYNDAANITMQMGAGNLTAYLNSQGSFYDTQTGGNHDRLVVNGSFTLNSGGHITFSRGSTDYQPVVGDVFNLIDWSSVTANGFSAGGTTRGGGLLGDLALPDLSLSGLYYDTTLFASYGIVVVVPEPGRMALLLFGLAALLCGRRRSRR</sequence>
<dbReference type="SUPFAM" id="SSF51126">
    <property type="entry name" value="Pectin lyase-like"/>
    <property type="match status" value="1"/>
</dbReference>
<proteinExistence type="predicted"/>
<name>A0ABW0KPC2_9BACT</name>
<comment type="caution">
    <text evidence="2">The sequence shown here is derived from an EMBL/GenBank/DDBJ whole genome shotgun (WGS) entry which is preliminary data.</text>
</comment>
<dbReference type="NCBIfam" id="TIGR02601">
    <property type="entry name" value="autotrns_rpt"/>
    <property type="match status" value="2"/>
</dbReference>
<gene>
    <name evidence="2" type="ORF">ACFQDI_10515</name>
</gene>
<accession>A0ABW0KPC2</accession>
<dbReference type="EMBL" id="JBHSMQ010000003">
    <property type="protein sequence ID" value="MFC5455289.1"/>
    <property type="molecule type" value="Genomic_DNA"/>
</dbReference>
<dbReference type="InterPro" id="IPR011050">
    <property type="entry name" value="Pectin_lyase_fold/virulence"/>
</dbReference>
<reference evidence="3" key="1">
    <citation type="journal article" date="2019" name="Int. J. Syst. Evol. Microbiol.">
        <title>The Global Catalogue of Microorganisms (GCM) 10K type strain sequencing project: providing services to taxonomists for standard genome sequencing and annotation.</title>
        <authorList>
            <consortium name="The Broad Institute Genomics Platform"/>
            <consortium name="The Broad Institute Genome Sequencing Center for Infectious Disease"/>
            <person name="Wu L."/>
            <person name="Ma J."/>
        </authorList>
    </citation>
    <scope>NUCLEOTIDE SEQUENCE [LARGE SCALE GENOMIC DNA]</scope>
    <source>
        <strain evidence="3">CGMCC 4.1469</strain>
    </source>
</reference>
<keyword evidence="3" id="KW-1185">Reference proteome</keyword>
<dbReference type="Proteomes" id="UP001596052">
    <property type="component" value="Unassembled WGS sequence"/>
</dbReference>
<dbReference type="RefSeq" id="WP_377166221.1">
    <property type="nucleotide sequence ID" value="NZ_JBHSMQ010000003.1"/>
</dbReference>
<protein>
    <submittedName>
        <fullName evidence="2">Autotransporter-associated beta strand repeat-containing protein</fullName>
    </submittedName>
</protein>
<evidence type="ECO:0000313" key="3">
    <source>
        <dbReference type="Proteomes" id="UP001596052"/>
    </source>
</evidence>
<dbReference type="Pfam" id="PF12951">
    <property type="entry name" value="PATR"/>
    <property type="match status" value="8"/>
</dbReference>
<evidence type="ECO:0000313" key="2">
    <source>
        <dbReference type="EMBL" id="MFC5455289.1"/>
    </source>
</evidence>
<organism evidence="2 3">
    <name type="scientific">Prosthecobacter fluviatilis</name>
    <dbReference type="NCBI Taxonomy" id="445931"/>
    <lineage>
        <taxon>Bacteria</taxon>
        <taxon>Pseudomonadati</taxon>
        <taxon>Verrucomicrobiota</taxon>
        <taxon>Verrucomicrobiia</taxon>
        <taxon>Verrucomicrobiales</taxon>
        <taxon>Verrucomicrobiaceae</taxon>
        <taxon>Prosthecobacter</taxon>
    </lineage>
</organism>
<dbReference type="InterPro" id="IPR013425">
    <property type="entry name" value="Autotrns_rpt"/>
</dbReference>
<evidence type="ECO:0000256" key="1">
    <source>
        <dbReference type="ARBA" id="ARBA00022729"/>
    </source>
</evidence>